<sequence length="49" mass="5753">MNDRYLVMTRLQKRNPNTIVFEFLNLMTLRIRVALSQPTAVDKEPFLSA</sequence>
<organism evidence="1 2">
    <name type="scientific">Streptococcus pseudopneumoniae</name>
    <dbReference type="NCBI Taxonomy" id="257758"/>
    <lineage>
        <taxon>Bacteria</taxon>
        <taxon>Bacillati</taxon>
        <taxon>Bacillota</taxon>
        <taxon>Bacilli</taxon>
        <taxon>Lactobacillales</taxon>
        <taxon>Streptococcaceae</taxon>
        <taxon>Streptococcus</taxon>
    </lineage>
</organism>
<accession>A0A0T8TM56</accession>
<evidence type="ECO:0000313" key="1">
    <source>
        <dbReference type="EMBL" id="CKA71661.1"/>
    </source>
</evidence>
<name>A0A0T8TM56_9STRE</name>
<reference evidence="2" key="1">
    <citation type="submission" date="2015-03" db="EMBL/GenBank/DDBJ databases">
        <authorList>
            <consortium name="Pathogen Informatics"/>
        </authorList>
    </citation>
    <scope>NUCLEOTIDE SEQUENCE [LARGE SCALE GENOMIC DNA]</scope>
    <source>
        <strain evidence="2">SMRU2248</strain>
    </source>
</reference>
<protein>
    <submittedName>
        <fullName evidence="1">Uncharacterized protein</fullName>
    </submittedName>
</protein>
<proteinExistence type="predicted"/>
<dbReference type="AlphaFoldDB" id="A0A0T8TM56"/>
<gene>
    <name evidence="1" type="ORF">ERS021757_00375</name>
</gene>
<evidence type="ECO:0000313" key="2">
    <source>
        <dbReference type="Proteomes" id="UP000041827"/>
    </source>
</evidence>
<dbReference type="Proteomes" id="UP000041827">
    <property type="component" value="Unassembled WGS sequence"/>
</dbReference>
<dbReference type="EMBL" id="CMJT01000002">
    <property type="protein sequence ID" value="CKA71661.1"/>
    <property type="molecule type" value="Genomic_DNA"/>
</dbReference>